<protein>
    <recommendedName>
        <fullName evidence="1">Aminopeptidase N-like N-terminal domain-containing protein</fullName>
    </recommendedName>
</protein>
<proteinExistence type="predicted"/>
<dbReference type="InterPro" id="IPR045357">
    <property type="entry name" value="Aminopeptidase_N-like_N"/>
</dbReference>
<evidence type="ECO:0000313" key="2">
    <source>
        <dbReference type="EMBL" id="TMS35175.1"/>
    </source>
</evidence>
<evidence type="ECO:0000313" key="3">
    <source>
        <dbReference type="Proteomes" id="UP000298663"/>
    </source>
</evidence>
<feature type="domain" description="Aminopeptidase N-like N-terminal" evidence="1">
    <location>
        <begin position="66"/>
        <end position="174"/>
    </location>
</feature>
<evidence type="ECO:0000259" key="1">
    <source>
        <dbReference type="Pfam" id="PF17900"/>
    </source>
</evidence>
<organism evidence="2 3">
    <name type="scientific">Steinernema carpocapsae</name>
    <name type="common">Entomopathogenic nematode</name>
    <dbReference type="NCBI Taxonomy" id="34508"/>
    <lineage>
        <taxon>Eukaryota</taxon>
        <taxon>Metazoa</taxon>
        <taxon>Ecdysozoa</taxon>
        <taxon>Nematoda</taxon>
        <taxon>Chromadorea</taxon>
        <taxon>Rhabditida</taxon>
        <taxon>Tylenchina</taxon>
        <taxon>Panagrolaimomorpha</taxon>
        <taxon>Strongyloidoidea</taxon>
        <taxon>Steinernematidae</taxon>
        <taxon>Steinernema</taxon>
    </lineage>
</organism>
<accession>A0A4U8URM5</accession>
<gene>
    <name evidence="2" type="ORF">L596_002629</name>
</gene>
<dbReference type="Pfam" id="PF17900">
    <property type="entry name" value="Peptidase_M1_N"/>
    <property type="match status" value="1"/>
</dbReference>
<keyword evidence="3" id="KW-1185">Reference proteome</keyword>
<dbReference type="Proteomes" id="UP000298663">
    <property type="component" value="Chromosome X"/>
</dbReference>
<reference evidence="2 3" key="2">
    <citation type="journal article" date="2019" name="G3 (Bethesda)">
        <title>Hybrid Assembly of the Genome of the Entomopathogenic Nematode Steinernema carpocapsae Identifies the X-Chromosome.</title>
        <authorList>
            <person name="Serra L."/>
            <person name="Macchietto M."/>
            <person name="Macias-Munoz A."/>
            <person name="McGill C.J."/>
            <person name="Rodriguez I.M."/>
            <person name="Rodriguez B."/>
            <person name="Murad R."/>
            <person name="Mortazavi A."/>
        </authorList>
    </citation>
    <scope>NUCLEOTIDE SEQUENCE [LARGE SCALE GENOMIC DNA]</scope>
    <source>
        <strain evidence="2 3">ALL</strain>
    </source>
</reference>
<dbReference type="EMBL" id="CM016762">
    <property type="protein sequence ID" value="TMS35175.1"/>
    <property type="molecule type" value="Genomic_DNA"/>
</dbReference>
<comment type="caution">
    <text evidence="2">The sequence shown here is derived from an EMBL/GenBank/DDBJ whole genome shotgun (WGS) entry which is preliminary data.</text>
</comment>
<dbReference type="Gene3D" id="2.60.40.1730">
    <property type="entry name" value="tricorn interacting facor f3 domain"/>
    <property type="match status" value="1"/>
</dbReference>
<dbReference type="EMBL" id="AZBU02000001">
    <property type="protein sequence ID" value="TMS35175.1"/>
    <property type="molecule type" value="Genomic_DNA"/>
</dbReference>
<reference evidence="2 3" key="1">
    <citation type="journal article" date="2015" name="Genome Biol.">
        <title>Comparative genomics of Steinernema reveals deeply conserved gene regulatory networks.</title>
        <authorList>
            <person name="Dillman A.R."/>
            <person name="Macchietto M."/>
            <person name="Porter C.F."/>
            <person name="Rogers A."/>
            <person name="Williams B."/>
            <person name="Antoshechkin I."/>
            <person name="Lee M.M."/>
            <person name="Goodwin Z."/>
            <person name="Lu X."/>
            <person name="Lewis E.E."/>
            <person name="Goodrich-Blair H."/>
            <person name="Stock S.P."/>
            <person name="Adams B.J."/>
            <person name="Sternberg P.W."/>
            <person name="Mortazavi A."/>
        </authorList>
    </citation>
    <scope>NUCLEOTIDE SEQUENCE [LARGE SCALE GENOMIC DNA]</scope>
    <source>
        <strain evidence="2 3">ALL</strain>
    </source>
</reference>
<sequence>MDNWNLIPSASTSVCFPGRPCLTMTVCPVCPLVLVILCAPGVLSNYAFQKTDDYDHNYRLPKTFLPIVYDLKLTVTNEEDFTKGQATIEIQCQETTDEIMLSVNPNYVEITHSRLEDKLLNRSVNLGRPSLDFETFTARFALPYPIQKGYVNYLKIWFKGTYAFSDGGFIRKEHKAKQF</sequence>
<dbReference type="InterPro" id="IPR042097">
    <property type="entry name" value="Aminopeptidase_N-like_N_sf"/>
</dbReference>
<dbReference type="AlphaFoldDB" id="A0A4U8URM5"/>
<dbReference type="OrthoDB" id="5834039at2759"/>
<name>A0A4U8URM5_STECR</name>
<dbReference type="SUPFAM" id="SSF63737">
    <property type="entry name" value="Leukotriene A4 hydrolase N-terminal domain"/>
    <property type="match status" value="1"/>
</dbReference>